<organism evidence="1 2">
    <name type="scientific">Trichinella nativa</name>
    <dbReference type="NCBI Taxonomy" id="6335"/>
    <lineage>
        <taxon>Eukaryota</taxon>
        <taxon>Metazoa</taxon>
        <taxon>Ecdysozoa</taxon>
        <taxon>Nematoda</taxon>
        <taxon>Enoplea</taxon>
        <taxon>Dorylaimia</taxon>
        <taxon>Trichinellida</taxon>
        <taxon>Trichinellidae</taxon>
        <taxon>Trichinella</taxon>
    </lineage>
</organism>
<gene>
    <name evidence="1" type="ORF">D917_09242</name>
</gene>
<reference evidence="1 2" key="1">
    <citation type="submission" date="2015-04" db="EMBL/GenBank/DDBJ databases">
        <title>Draft genome of the roundworm Trichinella nativa.</title>
        <authorList>
            <person name="Mitreva M."/>
        </authorList>
    </citation>
    <scope>NUCLEOTIDE SEQUENCE [LARGE SCALE GENOMIC DNA]</scope>
    <source>
        <strain evidence="1 2">ISS45</strain>
    </source>
</reference>
<name>A0A1Y3EH19_9BILA</name>
<dbReference type="EMBL" id="LVZM01012796">
    <property type="protein sequence ID" value="OUC44285.1"/>
    <property type="molecule type" value="Genomic_DNA"/>
</dbReference>
<dbReference type="Proteomes" id="UP000243006">
    <property type="component" value="Unassembled WGS sequence"/>
</dbReference>
<proteinExistence type="predicted"/>
<accession>A0A1Y3EH19</accession>
<protein>
    <submittedName>
        <fullName evidence="1">Uncharacterized protein</fullName>
    </submittedName>
</protein>
<feature type="non-terminal residue" evidence="1">
    <location>
        <position position="1"/>
    </location>
</feature>
<evidence type="ECO:0000313" key="2">
    <source>
        <dbReference type="Proteomes" id="UP000243006"/>
    </source>
</evidence>
<dbReference type="AlphaFoldDB" id="A0A1Y3EH19"/>
<evidence type="ECO:0000313" key="1">
    <source>
        <dbReference type="EMBL" id="OUC44285.1"/>
    </source>
</evidence>
<sequence>LQFQDWAKDCPFDLCAYELLLDLVAQVDENPQLRDNTEEVAPYDDEISLDAYCYGDDCANYMLQTESLFQLI</sequence>
<comment type="caution">
    <text evidence="1">The sequence shown here is derived from an EMBL/GenBank/DDBJ whole genome shotgun (WGS) entry which is preliminary data.</text>
</comment>